<dbReference type="EMBL" id="AAHYKC010000004">
    <property type="protein sequence ID" value="ECB6961159.1"/>
    <property type="molecule type" value="Genomic_DNA"/>
</dbReference>
<evidence type="ECO:0000313" key="9">
    <source>
        <dbReference type="EMBL" id="EBG2888443.1"/>
    </source>
</evidence>
<dbReference type="EMBL" id="AAHNVE010000005">
    <property type="protein sequence ID" value="EBY3460079.1"/>
    <property type="molecule type" value="Genomic_DNA"/>
</dbReference>
<evidence type="ECO:0000313" key="13">
    <source>
        <dbReference type="EMBL" id="ECB6961159.1"/>
    </source>
</evidence>
<dbReference type="RefSeq" id="WP_001534558.1">
    <property type="nucleotide sequence ID" value="NZ_CP040701.1"/>
</dbReference>
<feature type="transmembrane region" description="Helical" evidence="7">
    <location>
        <begin position="228"/>
        <end position="247"/>
    </location>
</feature>
<comment type="caution">
    <text evidence="13">The sequence shown here is derived from an EMBL/GenBank/DDBJ whole genome shotgun (WGS) entry which is preliminary data.</text>
</comment>
<evidence type="ECO:0000259" key="8">
    <source>
        <dbReference type="PROSITE" id="PS50850"/>
    </source>
</evidence>
<keyword evidence="2" id="KW-1003">Cell membrane</keyword>
<dbReference type="Proteomes" id="UP000839923">
    <property type="component" value="Unassembled WGS sequence"/>
</dbReference>
<dbReference type="InterPro" id="IPR020846">
    <property type="entry name" value="MFS_dom"/>
</dbReference>
<feature type="transmembrane region" description="Helical" evidence="7">
    <location>
        <begin position="441"/>
        <end position="461"/>
    </location>
</feature>
<dbReference type="GO" id="GO:0005886">
    <property type="term" value="C:plasma membrane"/>
    <property type="evidence" value="ECO:0007669"/>
    <property type="project" value="UniProtKB-SubCell"/>
</dbReference>
<evidence type="ECO:0000313" key="16">
    <source>
        <dbReference type="Proteomes" id="UP000305873"/>
    </source>
</evidence>
<sequence>MMKSPSSPGRAGLTLLLAGQLMPSIDTSITNVALDSITRSLNASVTQLELIVALYSVALAIFLAPSSRLGDNAGRRRLFLIGVAIFGGASLACGLAQTVNQLLIARVVQGAGAALIIPQILATVHITLEGAAHVRAISLVGGIGGIAFIIGQMGGGWLVSADIAGLGWRNAFFINIPVCLIVLLFGRRYIPETRSDTPSRIDWQGAGLLALALGCLLFSISLGPELHWPWVMQLMLLAVLPLLYGMYRNALRQQLQERQPLLPPRLLQLPGVSFSILAGLLFFSAWSGFLFCMALMMQSGLGMVPQQAGDSFIASGVAYFIAALYVPRLTTRYQQRTILLAGLSIQITGLLILIIMLHILGSHTGMLALSIATSTICTGQAFIVNSFYRIGIRNIPAGDAGAGSAVLSTILQASMGIGPVLPGGVFLYFLAGNHGNYPQAMTGFLTVEIIMMLTLMVVTLFSRRTVVAVPG</sequence>
<evidence type="ECO:0000313" key="12">
    <source>
        <dbReference type="EMBL" id="EBZ7970447.1"/>
    </source>
</evidence>
<feature type="transmembrane region" description="Helical" evidence="7">
    <location>
        <begin position="136"/>
        <end position="159"/>
    </location>
</feature>
<evidence type="ECO:0000256" key="2">
    <source>
        <dbReference type="ARBA" id="ARBA00022475"/>
    </source>
</evidence>
<gene>
    <name evidence="11" type="ORF">D4E63_04710</name>
    <name evidence="10" type="ORF">DU837_08970</name>
    <name evidence="13" type="ORF">E0Y54_03645</name>
    <name evidence="15" type="ORF">E2E91_09765</name>
    <name evidence="12" type="ORF">EGK95_06260</name>
    <name evidence="14" type="ORF">F9X83_10235</name>
    <name evidence="9" type="ORF">FIR23_04770</name>
</gene>
<dbReference type="SUPFAM" id="SSF103473">
    <property type="entry name" value="MFS general substrate transporter"/>
    <property type="match status" value="1"/>
</dbReference>
<proteinExistence type="predicted"/>
<evidence type="ECO:0000313" key="11">
    <source>
        <dbReference type="EMBL" id="EBY3460079.1"/>
    </source>
</evidence>
<keyword evidence="5 7" id="KW-1133">Transmembrane helix</keyword>
<feature type="transmembrane region" description="Helical" evidence="7">
    <location>
        <begin position="400"/>
        <end position="421"/>
    </location>
</feature>
<dbReference type="EMBL" id="AAFIJN010000005">
    <property type="protein sequence ID" value="EBG2888443.1"/>
    <property type="molecule type" value="Genomic_DNA"/>
</dbReference>
<feature type="transmembrane region" description="Helical" evidence="7">
    <location>
        <begin position="202"/>
        <end position="222"/>
    </location>
</feature>
<evidence type="ECO:0000256" key="6">
    <source>
        <dbReference type="ARBA" id="ARBA00023136"/>
    </source>
</evidence>
<keyword evidence="4 7" id="KW-0812">Transmembrane</keyword>
<dbReference type="EMBL" id="AAHSHO010000007">
    <property type="protein sequence ID" value="EBZ7970447.1"/>
    <property type="molecule type" value="Genomic_DNA"/>
</dbReference>
<dbReference type="Gene3D" id="1.20.1720.10">
    <property type="entry name" value="Multidrug resistance protein D"/>
    <property type="match status" value="1"/>
</dbReference>
<feature type="transmembrane region" description="Helical" evidence="7">
    <location>
        <begin position="171"/>
        <end position="190"/>
    </location>
</feature>
<dbReference type="Proteomes" id="UP000305873">
    <property type="component" value="Unassembled WGS sequence"/>
</dbReference>
<reference evidence="13" key="2">
    <citation type="submission" date="2019-03" db="EMBL/GenBank/DDBJ databases">
        <authorList>
            <person name="Ashton P.M."/>
            <person name="Dallman T."/>
            <person name="Nair S."/>
            <person name="De Pinna E."/>
            <person name="Peters T."/>
            <person name="Grant K."/>
        </authorList>
    </citation>
    <scope>NUCLEOTIDE SEQUENCE</scope>
    <source>
        <strain evidence="10">294991</strain>
        <strain evidence="13">306533</strain>
        <strain evidence="11">574296</strain>
        <strain evidence="12">634830</strain>
        <strain evidence="9">751203</strain>
        <strain evidence="14">808856</strain>
    </source>
</reference>
<organism evidence="13">
    <name type="scientific">Salmonella enterica subsp. enterica serovar Weltevreden</name>
    <dbReference type="NCBI Taxonomy" id="57743"/>
    <lineage>
        <taxon>Bacteria</taxon>
        <taxon>Pseudomonadati</taxon>
        <taxon>Pseudomonadota</taxon>
        <taxon>Gammaproteobacteria</taxon>
        <taxon>Enterobacterales</taxon>
        <taxon>Enterobacteriaceae</taxon>
        <taxon>Salmonella</taxon>
    </lineage>
</organism>
<dbReference type="Pfam" id="PF07690">
    <property type="entry name" value="MFS_1"/>
    <property type="match status" value="1"/>
</dbReference>
<dbReference type="GO" id="GO:0022857">
    <property type="term" value="F:transmembrane transporter activity"/>
    <property type="evidence" value="ECO:0007669"/>
    <property type="project" value="InterPro"/>
</dbReference>
<feature type="transmembrane region" description="Helical" evidence="7">
    <location>
        <begin position="47"/>
        <end position="66"/>
    </location>
</feature>
<evidence type="ECO:0000256" key="7">
    <source>
        <dbReference type="SAM" id="Phobius"/>
    </source>
</evidence>
<keyword evidence="6 7" id="KW-0472">Membrane</keyword>
<evidence type="ECO:0000313" key="10">
    <source>
        <dbReference type="EMBL" id="EBY2433613.1"/>
    </source>
</evidence>
<evidence type="ECO:0000313" key="15">
    <source>
        <dbReference type="EMBL" id="TLB94632.1"/>
    </source>
</evidence>
<feature type="transmembrane region" description="Helical" evidence="7">
    <location>
        <begin position="103"/>
        <end position="124"/>
    </location>
</feature>
<dbReference type="PROSITE" id="PS50850">
    <property type="entry name" value="MFS"/>
    <property type="match status" value="1"/>
</dbReference>
<evidence type="ECO:0000256" key="4">
    <source>
        <dbReference type="ARBA" id="ARBA00022692"/>
    </source>
</evidence>
<name>A0A3V7IAA6_SALET</name>
<evidence type="ECO:0000256" key="3">
    <source>
        <dbReference type="ARBA" id="ARBA00022519"/>
    </source>
</evidence>
<comment type="subcellular location">
    <subcellularLocation>
        <location evidence="1">Cell inner membrane</location>
        <topology evidence="1">Multi-pass membrane protein</topology>
    </subcellularLocation>
</comment>
<keyword evidence="3" id="KW-0997">Cell inner membrane</keyword>
<dbReference type="EMBL" id="AALKPH010000011">
    <property type="protein sequence ID" value="EDA5908220.1"/>
    <property type="molecule type" value="Genomic_DNA"/>
</dbReference>
<reference evidence="15" key="3">
    <citation type="submission" date="2019-03" db="EMBL/GenBank/DDBJ databases">
        <authorList>
            <person name="Tay M."/>
        </authorList>
    </citation>
    <scope>NUCLEOTIDE SEQUENCE</scope>
    <source>
        <strain evidence="15">SL_58_S327</strain>
    </source>
</reference>
<evidence type="ECO:0000256" key="5">
    <source>
        <dbReference type="ARBA" id="ARBA00022989"/>
    </source>
</evidence>
<protein>
    <submittedName>
        <fullName evidence="13">MFS transporter</fullName>
    </submittedName>
</protein>
<dbReference type="PANTHER" id="PTHR42718:SF39">
    <property type="entry name" value="ACTINORHODIN TRANSPORTER-RELATED"/>
    <property type="match status" value="1"/>
</dbReference>
<evidence type="ECO:0000313" key="14">
    <source>
        <dbReference type="EMBL" id="EDA5908220.1"/>
    </source>
</evidence>
<dbReference type="Gene3D" id="1.20.1250.20">
    <property type="entry name" value="MFS general substrate transporter like domains"/>
    <property type="match status" value="1"/>
</dbReference>
<reference evidence="15 16" key="1">
    <citation type="journal article" date="2019" name="Foodborne Pathog. Dis.">
        <title>Whole Genome Sequencing Analysis of Nontyphoidal Salmonella enterica of Chicken Meat and Human Origin Under Surveillance in Sri Lanka.</title>
        <authorList>
            <person name="Tay M.Y.F."/>
            <person name="Pathirage S."/>
            <person name="Chandrasekaran L."/>
            <person name="Wickramasuriya U."/>
            <person name="Sadeepanie N."/>
            <person name="Waidyarathna K.D.K."/>
            <person name="Liyanage L.D.C."/>
            <person name="Seow K.L.G."/>
            <person name="Hendriksen R.S."/>
            <person name="Takeuchi M.T."/>
            <person name="Schlundt J."/>
        </authorList>
    </citation>
    <scope>NUCLEOTIDE SEQUENCE [LARGE SCALE GENOMIC DNA]</scope>
    <source>
        <strain evidence="15 16">SL_58_S327</strain>
    </source>
</reference>
<dbReference type="EMBL" id="SMQQ01000006">
    <property type="protein sequence ID" value="TLB94632.1"/>
    <property type="molecule type" value="Genomic_DNA"/>
</dbReference>
<feature type="transmembrane region" description="Helical" evidence="7">
    <location>
        <begin position="308"/>
        <end position="326"/>
    </location>
</feature>
<accession>A0A3V7IAA6</accession>
<feature type="transmembrane region" description="Helical" evidence="7">
    <location>
        <begin position="267"/>
        <end position="296"/>
    </location>
</feature>
<feature type="domain" description="Major facilitator superfamily (MFS) profile" evidence="8">
    <location>
        <begin position="12"/>
        <end position="466"/>
    </location>
</feature>
<feature type="transmembrane region" description="Helical" evidence="7">
    <location>
        <begin position="366"/>
        <end position="388"/>
    </location>
</feature>
<dbReference type="EMBL" id="AAHNNE010000009">
    <property type="protein sequence ID" value="EBY2433613.1"/>
    <property type="molecule type" value="Genomic_DNA"/>
</dbReference>
<evidence type="ECO:0000256" key="1">
    <source>
        <dbReference type="ARBA" id="ARBA00004429"/>
    </source>
</evidence>
<feature type="transmembrane region" description="Helical" evidence="7">
    <location>
        <begin position="78"/>
        <end position="97"/>
    </location>
</feature>
<dbReference type="CDD" id="cd17321">
    <property type="entry name" value="MFS_MMR_MDR_like"/>
    <property type="match status" value="1"/>
</dbReference>
<feature type="transmembrane region" description="Helical" evidence="7">
    <location>
        <begin position="338"/>
        <end position="360"/>
    </location>
</feature>
<dbReference type="InterPro" id="IPR011701">
    <property type="entry name" value="MFS"/>
</dbReference>
<dbReference type="InterPro" id="IPR036259">
    <property type="entry name" value="MFS_trans_sf"/>
</dbReference>
<dbReference type="AlphaFoldDB" id="A0A3V7IAA6"/>
<dbReference type="PANTHER" id="PTHR42718">
    <property type="entry name" value="MAJOR FACILITATOR SUPERFAMILY MULTIDRUG TRANSPORTER MFSC"/>
    <property type="match status" value="1"/>
</dbReference>